<dbReference type="SUPFAM" id="SSF49299">
    <property type="entry name" value="PKD domain"/>
    <property type="match status" value="1"/>
</dbReference>
<dbReference type="PROSITE" id="PS51257">
    <property type="entry name" value="PROKAR_LIPOPROTEIN"/>
    <property type="match status" value="1"/>
</dbReference>
<accession>A0A7X0CDY2</accession>
<evidence type="ECO:0000256" key="1">
    <source>
        <dbReference type="SAM" id="SignalP"/>
    </source>
</evidence>
<dbReference type="EMBL" id="JACHBX010000002">
    <property type="protein sequence ID" value="MBB6133810.1"/>
    <property type="molecule type" value="Genomic_DNA"/>
</dbReference>
<dbReference type="RefSeq" id="WP_183553856.1">
    <property type="nucleotide sequence ID" value="NZ_JACHBX010000002.1"/>
</dbReference>
<dbReference type="InterPro" id="IPR013783">
    <property type="entry name" value="Ig-like_fold"/>
</dbReference>
<dbReference type="InterPro" id="IPR014262">
    <property type="entry name" value="HAF_rpt"/>
</dbReference>
<proteinExistence type="predicted"/>
<gene>
    <name evidence="3" type="ORF">HD842_001952</name>
</gene>
<dbReference type="PROSITE" id="PS50093">
    <property type="entry name" value="PKD"/>
    <property type="match status" value="1"/>
</dbReference>
<sequence length="522" mass="53335">MHWIWGKVVSVASAMLWLACMGLRAGSLVLAATSPALAQPAPASIHADGSAGVSPVAYRVINLGMGAIATYPRINASGQVAFSLIHGDRTDGYFYDGNIVQEMGSLGGRTVYVNDLNDAGQVAGTSLNDAGVENAFVWSARGGMLDLRAAPSHGRSYGWAINNRGVVTGAMGDAAHPFRWSVASGVEDLGVTPGIPAPAAGRILNDAGLVAGVTTIDDEFTRTFVWTRSDGLIDIDTLGSAESSPVAVGAGGEVAGNRLASFDGGGERPFLWTRATGMLDLGTGRGSTASVIAMTPGLHIAGSIGYPDGRQRAMSWTRQGGMRELGTLGGRTSSARNVNTRGQIVGLAEDRLGATRAFVWSAAGGMLDLNRALRHAPPGLLLDQALAVSDNGAIVAGSNAGLVLLRPDRECMCGHTLGPLVLPAQAEAGVPLQALVSFVDGDRTGTRSVEWAWGDGSSGAARKIVEADGVGSTSASHSFSTPGVYAVTATVVGRDGRRTTVSQTVVVTGPAAPHGGTAPSSI</sequence>
<name>A0A7X0CDY2_9BURK</name>
<evidence type="ECO:0000313" key="3">
    <source>
        <dbReference type="EMBL" id="MBB6133810.1"/>
    </source>
</evidence>
<evidence type="ECO:0000313" key="4">
    <source>
        <dbReference type="Proteomes" id="UP000540787"/>
    </source>
</evidence>
<keyword evidence="1" id="KW-0732">Signal</keyword>
<dbReference type="InterPro" id="IPR035986">
    <property type="entry name" value="PKD_dom_sf"/>
</dbReference>
<dbReference type="NCBIfam" id="TIGR02913">
    <property type="entry name" value="HAF_rpt"/>
    <property type="match status" value="1"/>
</dbReference>
<feature type="chain" id="PRO_5030819965" evidence="1">
    <location>
        <begin position="39"/>
        <end position="522"/>
    </location>
</feature>
<feature type="domain" description="PKD" evidence="2">
    <location>
        <begin position="436"/>
        <end position="514"/>
    </location>
</feature>
<dbReference type="Gene3D" id="2.60.40.10">
    <property type="entry name" value="Immunoglobulins"/>
    <property type="match status" value="1"/>
</dbReference>
<keyword evidence="4" id="KW-1185">Reference proteome</keyword>
<reference evidence="3 4" key="1">
    <citation type="submission" date="2020-08" db="EMBL/GenBank/DDBJ databases">
        <title>The Agave Microbiome: Exploring the role of microbial communities in plant adaptations to desert environments.</title>
        <authorList>
            <person name="Partida-Martinez L.P."/>
        </authorList>
    </citation>
    <scope>NUCLEOTIDE SEQUENCE [LARGE SCALE GENOMIC DNA]</scope>
    <source>
        <strain evidence="3 4">AT3.2</strain>
    </source>
</reference>
<organism evidence="3 4">
    <name type="scientific">Massilia aurea</name>
    <dbReference type="NCBI Taxonomy" id="373040"/>
    <lineage>
        <taxon>Bacteria</taxon>
        <taxon>Pseudomonadati</taxon>
        <taxon>Pseudomonadota</taxon>
        <taxon>Betaproteobacteria</taxon>
        <taxon>Burkholderiales</taxon>
        <taxon>Oxalobacteraceae</taxon>
        <taxon>Telluria group</taxon>
        <taxon>Massilia</taxon>
    </lineage>
</organism>
<comment type="caution">
    <text evidence="3">The sequence shown here is derived from an EMBL/GenBank/DDBJ whole genome shotgun (WGS) entry which is preliminary data.</text>
</comment>
<dbReference type="InterPro" id="IPR000601">
    <property type="entry name" value="PKD_dom"/>
</dbReference>
<feature type="signal peptide" evidence="1">
    <location>
        <begin position="1"/>
        <end position="38"/>
    </location>
</feature>
<dbReference type="Proteomes" id="UP000540787">
    <property type="component" value="Unassembled WGS sequence"/>
</dbReference>
<evidence type="ECO:0000259" key="2">
    <source>
        <dbReference type="PROSITE" id="PS50093"/>
    </source>
</evidence>
<dbReference type="AlphaFoldDB" id="A0A7X0CDY2"/>
<protein>
    <submittedName>
        <fullName evidence="3">Putative HAF family extracellular repeat protein</fullName>
    </submittedName>
</protein>